<dbReference type="GO" id="GO:0050650">
    <property type="term" value="P:chondroitin sulfate proteoglycan biosynthetic process"/>
    <property type="evidence" value="ECO:0007669"/>
    <property type="project" value="TreeGrafter"/>
</dbReference>
<dbReference type="PANTHER" id="PTHR46025">
    <property type="entry name" value="XYLOSYLTRANSFERASE OXT"/>
    <property type="match status" value="1"/>
</dbReference>
<evidence type="ECO:0000256" key="10">
    <source>
        <dbReference type="ARBA" id="ARBA00023034"/>
    </source>
</evidence>
<reference evidence="15 16" key="1">
    <citation type="submission" date="2015-09" db="EMBL/GenBank/DDBJ databases">
        <title>Genome sequencing project for genomic taxonomy and phylogenomics of Bacillus-like bacteria.</title>
        <authorList>
            <person name="Liu B."/>
            <person name="Wang J."/>
            <person name="Zhu Y."/>
            <person name="Liu G."/>
            <person name="Chen Q."/>
            <person name="Chen Z."/>
            <person name="Lan J."/>
            <person name="Che J."/>
            <person name="Ge C."/>
            <person name="Shi H."/>
            <person name="Pan Z."/>
            <person name="Liu X."/>
        </authorList>
    </citation>
    <scope>NUCLEOTIDE SEQUENCE [LARGE SCALE GENOMIC DNA]</scope>
    <source>
        <strain evidence="15 16">FJAT-18043</strain>
    </source>
</reference>
<dbReference type="InterPro" id="IPR043538">
    <property type="entry name" value="XYLT"/>
</dbReference>
<keyword evidence="13" id="KW-0325">Glycoprotein</keyword>
<gene>
    <name evidence="15" type="ORF">AN957_04725</name>
</gene>
<dbReference type="PANTHER" id="PTHR46025:SF3">
    <property type="entry name" value="XYLOSYLTRANSFERASE OXT"/>
    <property type="match status" value="1"/>
</dbReference>
<dbReference type="GO" id="GO:0016020">
    <property type="term" value="C:membrane"/>
    <property type="evidence" value="ECO:0007669"/>
    <property type="project" value="InterPro"/>
</dbReference>
<evidence type="ECO:0000256" key="1">
    <source>
        <dbReference type="ARBA" id="ARBA00004323"/>
    </source>
</evidence>
<evidence type="ECO:0000256" key="2">
    <source>
        <dbReference type="ARBA" id="ARBA00004648"/>
    </source>
</evidence>
<proteinExistence type="predicted"/>
<name>A0A0Q3T3I3_9BACI</name>
<dbReference type="GO" id="GO:0015012">
    <property type="term" value="P:heparan sulfate proteoglycan biosynthetic process"/>
    <property type="evidence" value="ECO:0007669"/>
    <property type="project" value="TreeGrafter"/>
</dbReference>
<dbReference type="PATRIC" id="fig|1637975.4.peg.632"/>
<dbReference type="Proteomes" id="UP000050996">
    <property type="component" value="Unassembled WGS sequence"/>
</dbReference>
<keyword evidence="3" id="KW-0328">Glycosyltransferase</keyword>
<evidence type="ECO:0000256" key="11">
    <source>
        <dbReference type="ARBA" id="ARBA00023136"/>
    </source>
</evidence>
<organism evidence="15 16">
    <name type="scientific">Cytobacillus solani</name>
    <dbReference type="NCBI Taxonomy" id="1637975"/>
    <lineage>
        <taxon>Bacteria</taxon>
        <taxon>Bacillati</taxon>
        <taxon>Bacillota</taxon>
        <taxon>Bacilli</taxon>
        <taxon>Bacillales</taxon>
        <taxon>Bacillaceae</taxon>
        <taxon>Cytobacillus</taxon>
    </lineage>
</organism>
<accession>A0A0Q3T3I3</accession>
<dbReference type="GO" id="GO:0030158">
    <property type="term" value="F:protein xylosyltransferase activity"/>
    <property type="evidence" value="ECO:0007669"/>
    <property type="project" value="InterPro"/>
</dbReference>
<dbReference type="STRING" id="1637975.AN957_04725"/>
<dbReference type="Pfam" id="PF02485">
    <property type="entry name" value="Branch"/>
    <property type="match status" value="1"/>
</dbReference>
<evidence type="ECO:0000256" key="8">
    <source>
        <dbReference type="ARBA" id="ARBA00022968"/>
    </source>
</evidence>
<keyword evidence="12" id="KW-1015">Disulfide bond</keyword>
<keyword evidence="10" id="KW-0333">Golgi apparatus</keyword>
<keyword evidence="8" id="KW-0735">Signal-anchor</keyword>
<dbReference type="AlphaFoldDB" id="A0A0Q3T3I3"/>
<protein>
    <recommendedName>
        <fullName evidence="14">Peptide O-xylosyltransferase</fullName>
    </recommendedName>
</protein>
<evidence type="ECO:0000256" key="7">
    <source>
        <dbReference type="ARBA" id="ARBA00022824"/>
    </source>
</evidence>
<evidence type="ECO:0000256" key="9">
    <source>
        <dbReference type="ARBA" id="ARBA00022989"/>
    </source>
</evidence>
<evidence type="ECO:0000256" key="4">
    <source>
        <dbReference type="ARBA" id="ARBA00022679"/>
    </source>
</evidence>
<dbReference type="EMBL" id="LJIX01000006">
    <property type="protein sequence ID" value="KQL17981.1"/>
    <property type="molecule type" value="Genomic_DNA"/>
</dbReference>
<dbReference type="InterPro" id="IPR003406">
    <property type="entry name" value="Glyco_trans_14"/>
</dbReference>
<dbReference type="GO" id="GO:0046872">
    <property type="term" value="F:metal ion binding"/>
    <property type="evidence" value="ECO:0007669"/>
    <property type="project" value="UniProtKB-KW"/>
</dbReference>
<comment type="subcellular location">
    <subcellularLocation>
        <location evidence="2">Endoplasmic reticulum membrane</location>
        <topology evidence="2">Single-pass type II membrane protein</topology>
    </subcellularLocation>
    <subcellularLocation>
        <location evidence="1">Golgi apparatus membrane</location>
        <topology evidence="1">Single-pass type II membrane protein</topology>
    </subcellularLocation>
</comment>
<keyword evidence="9" id="KW-1133">Transmembrane helix</keyword>
<keyword evidence="5" id="KW-0812">Transmembrane</keyword>
<keyword evidence="6" id="KW-0479">Metal-binding</keyword>
<evidence type="ECO:0000313" key="16">
    <source>
        <dbReference type="Proteomes" id="UP000050996"/>
    </source>
</evidence>
<evidence type="ECO:0000256" key="6">
    <source>
        <dbReference type="ARBA" id="ARBA00022723"/>
    </source>
</evidence>
<evidence type="ECO:0000256" key="5">
    <source>
        <dbReference type="ARBA" id="ARBA00022692"/>
    </source>
</evidence>
<dbReference type="RefSeq" id="WP_056682589.1">
    <property type="nucleotide sequence ID" value="NZ_CP041305.1"/>
</dbReference>
<evidence type="ECO:0000256" key="12">
    <source>
        <dbReference type="ARBA" id="ARBA00023157"/>
    </source>
</evidence>
<evidence type="ECO:0000256" key="3">
    <source>
        <dbReference type="ARBA" id="ARBA00022676"/>
    </source>
</evidence>
<keyword evidence="7" id="KW-0256">Endoplasmic reticulum</keyword>
<keyword evidence="11" id="KW-0472">Membrane</keyword>
<sequence length="308" mass="36339">MNTTPRTAFILQVHKNPQQVNKFIQQLTAKEQADVYIHIDKKSYEGMKNQLVKGPNVYILENSVNCEWGDISQIDATLLLLKEVLASGNEYDFVCLRSGQDLLVKDGFKDFLRANRNSVFLDYRDISQGNTGLMNIRWPKVMRKRYTNSHPLRIIRRILLSLYGKGISLFPNKNYWPREYSFYKGSQWFSIPFDVAKYINQFLEENSWYYSFFTNSLVPDESFFHTLILNSKYKSNVVNNHLFFIKWGETLSERNSPQDLISEDIARIVKSEQFFARKFEEKTDEAIIHYFHQRVTLSKDVKYLKRGS</sequence>
<comment type="caution">
    <text evidence="15">The sequence shown here is derived from an EMBL/GenBank/DDBJ whole genome shotgun (WGS) entry which is preliminary data.</text>
</comment>
<evidence type="ECO:0000256" key="13">
    <source>
        <dbReference type="ARBA" id="ARBA00023180"/>
    </source>
</evidence>
<keyword evidence="4" id="KW-0808">Transferase</keyword>
<evidence type="ECO:0000313" key="15">
    <source>
        <dbReference type="EMBL" id="KQL17981.1"/>
    </source>
</evidence>
<keyword evidence="16" id="KW-1185">Reference proteome</keyword>
<evidence type="ECO:0000256" key="14">
    <source>
        <dbReference type="ARBA" id="ARBA00042865"/>
    </source>
</evidence>